<protein>
    <submittedName>
        <fullName evidence="1">Uncharacterized protein</fullName>
    </submittedName>
</protein>
<keyword evidence="2" id="KW-1185">Reference proteome</keyword>
<organism evidence="1 2">
    <name type="scientific">Vreelandella olivaria</name>
    <dbReference type="NCBI Taxonomy" id="390919"/>
    <lineage>
        <taxon>Bacteria</taxon>
        <taxon>Pseudomonadati</taxon>
        <taxon>Pseudomonadota</taxon>
        <taxon>Gammaproteobacteria</taxon>
        <taxon>Oceanospirillales</taxon>
        <taxon>Halomonadaceae</taxon>
        <taxon>Vreelandella</taxon>
    </lineage>
</organism>
<dbReference type="Proteomes" id="UP000289555">
    <property type="component" value="Chromosome"/>
</dbReference>
<dbReference type="EMBL" id="AP019416">
    <property type="protein sequence ID" value="BBI49872.1"/>
    <property type="molecule type" value="Genomic_DNA"/>
</dbReference>
<accession>A0ABM9SCY3</accession>
<evidence type="ECO:0000313" key="1">
    <source>
        <dbReference type="EMBL" id="BBI49872.1"/>
    </source>
</evidence>
<sequence>MIQRDIKDKNLEETKAKILDNSDDFVISRSMSLVIIKARQFQLMQQELTTEMIKEGKKLNKKLKLIKRLKWQSEYNKALQSTVKLSFKLLRNYVPVFPAPERGVKHPIRIWEFMNSSKHPLQPDATIHKILISTTSRMVGEFISDDILISHAWQNFTNSSGAIRMEENPVSRSGFIIAFQTEPYRKEAGIAIPDYSPVGEIVCSYLSVLFGKRFDCHGLVEGSGFSIPLICPHIAAYVIQSYRLTHINNEAASKYH</sequence>
<proteinExistence type="predicted"/>
<gene>
    <name evidence="1" type="ORF">HORIV_22930</name>
</gene>
<evidence type="ECO:0000313" key="2">
    <source>
        <dbReference type="Proteomes" id="UP000289555"/>
    </source>
</evidence>
<reference evidence="2" key="1">
    <citation type="journal article" date="2019" name="Microbiol. Resour. Announc.">
        <title>Complete Genome Sequence of Halomonas olivaria, a Moderately Halophilic Bacterium Isolated from Olive Processing Effluents, Obtained by Nanopore Sequencing.</title>
        <authorList>
            <person name="Nagata S."/>
            <person name="Ii K.M."/>
            <person name="Tsukimi T."/>
            <person name="Miura M.C."/>
            <person name="Galipon J."/>
            <person name="Arakawa K."/>
        </authorList>
    </citation>
    <scope>NUCLEOTIDE SEQUENCE [LARGE SCALE GENOMIC DNA]</scope>
    <source>
        <strain evidence="2">TYRC17</strain>
    </source>
</reference>
<name>A0ABM9SCY3_9GAMM</name>